<accession>A0AA37V199</accession>
<evidence type="ECO:0000313" key="2">
    <source>
        <dbReference type="EMBL" id="GKU74079.1"/>
    </source>
</evidence>
<evidence type="ECO:0000313" key="3">
    <source>
        <dbReference type="Proteomes" id="UP000245060"/>
    </source>
</evidence>
<comment type="caution">
    <text evidence="2">The sequence shown here is derived from an EMBL/GenBank/DDBJ whole genome shotgun (WGS) entry which is preliminary data.</text>
</comment>
<dbReference type="Proteomes" id="UP000245060">
    <property type="component" value="Unassembled WGS sequence"/>
</dbReference>
<dbReference type="EMBL" id="BFCH01000021">
    <property type="protein sequence ID" value="GBG39627.1"/>
    <property type="molecule type" value="Genomic_DNA"/>
</dbReference>
<keyword evidence="3" id="KW-1185">Reference proteome</keyword>
<sequence>MDVDPYEWGPASVTYPDWQGTVQIDQVATSDLYALTGIDPDEWVIVGLDFGGGKSGMHNPHVIAVRKSELDGPHLSERPHIQAAEIQIHNGVDPFDLLHQIINVMEMRVRVRSVLGATITINEVLDEPPQEMSTD</sequence>
<reference evidence="1" key="1">
    <citation type="journal article" date="2018" name="Genome Announc.">
        <title>Draft Genome Sequence of Mycobacterium montefiorense Isolated from Japanese Black Salamander (Hynobius nigrescens).</title>
        <authorList>
            <person name="Fukano H."/>
            <person name="Yoshida M."/>
            <person name="Shimizu A."/>
            <person name="Iwao H."/>
            <person name="Katayama Y."/>
            <person name="Omatsu T."/>
            <person name="Mizutani T."/>
            <person name="Kurata O."/>
            <person name="Wada S."/>
            <person name="Hoshino Y."/>
        </authorList>
    </citation>
    <scope>NUCLEOTIDE SEQUENCE</scope>
    <source>
        <strain evidence="1">BS</strain>
    </source>
</reference>
<reference evidence="2" key="3">
    <citation type="journal article" date="2022" name="Microbiol. Resour. Announc.">
        <title>Draft Genome Sequences of Eight Mycobacterium montefiorense Strains Isolated from Salamanders in Captivity.</title>
        <authorList>
            <person name="Komine T."/>
            <person name="Ihara H."/>
            <person name="Fukano H."/>
            <person name="Hoshino Y."/>
            <person name="Kurata O."/>
            <person name="Wada S."/>
        </authorList>
    </citation>
    <scope>NUCLEOTIDE SEQUENCE</scope>
    <source>
        <strain evidence="2">NJB18185</strain>
    </source>
</reference>
<evidence type="ECO:0000313" key="4">
    <source>
        <dbReference type="Proteomes" id="UP001139505"/>
    </source>
</evidence>
<name>A0AA37V199_9MYCO</name>
<dbReference type="RefSeq" id="WP_108924774.1">
    <property type="nucleotide sequence ID" value="NZ_BFCH01000021.1"/>
</dbReference>
<dbReference type="EMBL" id="BQYH01000029">
    <property type="protein sequence ID" value="GKU74079.1"/>
    <property type="molecule type" value="Genomic_DNA"/>
</dbReference>
<dbReference type="AlphaFoldDB" id="A0AA37V199"/>
<organism evidence="2 4">
    <name type="scientific">Mycobacterium montefiorense</name>
    <dbReference type="NCBI Taxonomy" id="154654"/>
    <lineage>
        <taxon>Bacteria</taxon>
        <taxon>Bacillati</taxon>
        <taxon>Actinomycetota</taxon>
        <taxon>Actinomycetes</taxon>
        <taxon>Mycobacteriales</taxon>
        <taxon>Mycobacteriaceae</taxon>
        <taxon>Mycobacterium</taxon>
        <taxon>Mycobacterium simiae complex</taxon>
    </lineage>
</organism>
<evidence type="ECO:0000313" key="1">
    <source>
        <dbReference type="EMBL" id="GBG39627.1"/>
    </source>
</evidence>
<reference evidence="3" key="2">
    <citation type="submission" date="2018-04" db="EMBL/GenBank/DDBJ databases">
        <title>Draft genome sequence of Mycobacterium montefiorense isolated from Japanese black salamander.</title>
        <authorList>
            <person name="Fukano H."/>
            <person name="Yoshida M."/>
            <person name="Shimizu A."/>
            <person name="Iwao H."/>
            <person name="Kurata O."/>
            <person name="Katayama Y."/>
            <person name="Omatsu T."/>
            <person name="Mizutani T."/>
            <person name="Wada S."/>
            <person name="Hoshino Y."/>
        </authorList>
    </citation>
    <scope>NUCLEOTIDE SEQUENCE [LARGE SCALE GENOMIC DNA]</scope>
    <source>
        <strain evidence="3">BS</strain>
    </source>
</reference>
<dbReference type="Proteomes" id="UP001139505">
    <property type="component" value="Unassembled WGS sequence"/>
</dbReference>
<reference evidence="2" key="4">
    <citation type="submission" date="2022-04" db="EMBL/GenBank/DDBJ databases">
        <authorList>
            <person name="Komine T."/>
            <person name="Fukano H."/>
            <person name="Wada S."/>
        </authorList>
    </citation>
    <scope>NUCLEOTIDE SEQUENCE</scope>
    <source>
        <strain evidence="2">NJB18185</strain>
    </source>
</reference>
<proteinExistence type="predicted"/>
<gene>
    <name evidence="1" type="ORF">MmonteBS_39990</name>
    <name evidence="2" type="ORF">NJB18185_38500</name>
</gene>
<protein>
    <submittedName>
        <fullName evidence="2">Uncharacterized protein</fullName>
    </submittedName>
</protein>